<name>A0A8J2M270_9BILA</name>
<keyword evidence="3" id="KW-1185">Reference proteome</keyword>
<gene>
    <name evidence="2" type="ORF">CJOHNSTONI_LOCUS7571</name>
</gene>
<dbReference type="Proteomes" id="UP000746747">
    <property type="component" value="Unassembled WGS sequence"/>
</dbReference>
<protein>
    <submittedName>
        <fullName evidence="2">Uncharacterized protein</fullName>
    </submittedName>
</protein>
<sequence length="191" mass="21186">MLSYCYQLQTDALRLPMSLARPDVCKCTAVINLSAVTLKFYFTGVKRVRGGAEGVIGLCKSITTCKHQLRRAESQLSAAWRICVFFQPALLPRNTHRDAGILPVGRSARNLAASITLKACRACIWINREEGRDNEVACLEERTRNEGEKGQSTSTMIGIGKKEKKPKDGYFNFRPVNGWTDENGTPGFPTS</sequence>
<dbReference type="AlphaFoldDB" id="A0A8J2M270"/>
<reference evidence="2" key="1">
    <citation type="submission" date="2021-09" db="EMBL/GenBank/DDBJ databases">
        <authorList>
            <consortium name="Pathogen Informatics"/>
        </authorList>
    </citation>
    <scope>NUCLEOTIDE SEQUENCE</scope>
</reference>
<evidence type="ECO:0000313" key="2">
    <source>
        <dbReference type="EMBL" id="CAG9537804.1"/>
    </source>
</evidence>
<feature type="region of interest" description="Disordered" evidence="1">
    <location>
        <begin position="143"/>
        <end position="191"/>
    </location>
</feature>
<proteinExistence type="predicted"/>
<dbReference type="EMBL" id="CAKAEH010001588">
    <property type="protein sequence ID" value="CAG9537804.1"/>
    <property type="molecule type" value="Genomic_DNA"/>
</dbReference>
<accession>A0A8J2M270</accession>
<feature type="compositionally biased region" description="Polar residues" evidence="1">
    <location>
        <begin position="180"/>
        <end position="191"/>
    </location>
</feature>
<comment type="caution">
    <text evidence="2">The sequence shown here is derived from an EMBL/GenBank/DDBJ whole genome shotgun (WGS) entry which is preliminary data.</text>
</comment>
<evidence type="ECO:0000256" key="1">
    <source>
        <dbReference type="SAM" id="MobiDB-lite"/>
    </source>
</evidence>
<evidence type="ECO:0000313" key="3">
    <source>
        <dbReference type="Proteomes" id="UP000746747"/>
    </source>
</evidence>
<organism evidence="2 3">
    <name type="scientific">Cercopithifilaria johnstoni</name>
    <dbReference type="NCBI Taxonomy" id="2874296"/>
    <lineage>
        <taxon>Eukaryota</taxon>
        <taxon>Metazoa</taxon>
        <taxon>Ecdysozoa</taxon>
        <taxon>Nematoda</taxon>
        <taxon>Chromadorea</taxon>
        <taxon>Rhabditida</taxon>
        <taxon>Spirurina</taxon>
        <taxon>Spiruromorpha</taxon>
        <taxon>Filarioidea</taxon>
        <taxon>Onchocercidae</taxon>
        <taxon>Cercopithifilaria</taxon>
    </lineage>
</organism>